<accession>I2FJL7</accession>
<feature type="region of interest" description="Disordered" evidence="1">
    <location>
        <begin position="80"/>
        <end position="102"/>
    </location>
</feature>
<sequence>MGKLLLNDAVAALVKHFNYTPSTAYRLLQAGEGKLWGIKSPPLNALTPGGKTTLLSGRSIPSSGFSTKGSVALKKTPASCRLSVGSGTPEPTAPVRGGARPL</sequence>
<proteinExistence type="predicted"/>
<protein>
    <submittedName>
        <fullName evidence="2">Uncharacterized protein</fullName>
    </submittedName>
</protein>
<name>I2FJL7_9ZZZZ</name>
<reference evidence="2" key="1">
    <citation type="submission" date="2012-05" db="EMBL/GenBank/DDBJ databases">
        <title>Distribution of dehalogenation activities and characterization of organohalide-responsive genes in marine subsurface sediments of the Nankai Trough plate-subduction zone.</title>
        <authorList>
            <person name="Futagami T."/>
            <person name="Morono Y."/>
            <person name="Terada T."/>
            <person name="Kaksonen A.H."/>
            <person name="Inagaki F."/>
        </authorList>
    </citation>
    <scope>NUCLEOTIDE SEQUENCE</scope>
</reference>
<dbReference type="AlphaFoldDB" id="I2FJL7"/>
<organism evidence="2">
    <name type="scientific">uncultured microorganism</name>
    <dbReference type="NCBI Taxonomy" id="358574"/>
    <lineage>
        <taxon>unclassified sequences</taxon>
        <taxon>environmental samples</taxon>
    </lineage>
</organism>
<evidence type="ECO:0000256" key="1">
    <source>
        <dbReference type="SAM" id="MobiDB-lite"/>
    </source>
</evidence>
<dbReference type="EMBL" id="AB716318">
    <property type="protein sequence ID" value="BAM15202.1"/>
    <property type="molecule type" value="Genomic_DNA"/>
</dbReference>
<evidence type="ECO:0000313" key="2">
    <source>
        <dbReference type="EMBL" id="BAM15202.1"/>
    </source>
</evidence>